<keyword evidence="11" id="KW-1185">Reference proteome</keyword>
<evidence type="ECO:0000256" key="6">
    <source>
        <dbReference type="ARBA" id="ARBA00023268"/>
    </source>
</evidence>
<comment type="cofactor">
    <cofactor evidence="7">
        <name>Mg(2+)</name>
        <dbReference type="ChEBI" id="CHEBI:18420"/>
    </cofactor>
</comment>
<dbReference type="Pfam" id="PF08335">
    <property type="entry name" value="GlnD_UR_UTase"/>
    <property type="match status" value="2"/>
</dbReference>
<feature type="domain" description="PII-uridylyltransferase/Glutamine-synthetase adenylyltransferase" evidence="9">
    <location>
        <begin position="322"/>
        <end position="461"/>
    </location>
</feature>
<dbReference type="Pfam" id="PF03710">
    <property type="entry name" value="GlnE"/>
    <property type="match status" value="2"/>
</dbReference>
<evidence type="ECO:0000256" key="2">
    <source>
        <dbReference type="ARBA" id="ARBA00022695"/>
    </source>
</evidence>
<dbReference type="GO" id="GO:0008882">
    <property type="term" value="F:[glutamate-ammonia-ligase] adenylyltransferase activity"/>
    <property type="evidence" value="ECO:0007669"/>
    <property type="project" value="UniProtKB-EC"/>
</dbReference>
<evidence type="ECO:0000313" key="11">
    <source>
        <dbReference type="Proteomes" id="UP001557484"/>
    </source>
</evidence>
<dbReference type="RefSeq" id="WP_368374141.1">
    <property type="nucleotide sequence ID" value="NZ_JBFRYB010000001.1"/>
</dbReference>
<dbReference type="Gene3D" id="3.30.460.10">
    <property type="entry name" value="Beta Polymerase, domain 2"/>
    <property type="match status" value="2"/>
</dbReference>
<feature type="domain" description="Glutamate-ammonia ligase adenylyltransferase repeated" evidence="8">
    <location>
        <begin position="55"/>
        <end position="301"/>
    </location>
</feature>
<keyword evidence="2 7" id="KW-0548">Nucleotidyltransferase</keyword>
<dbReference type="GO" id="GO:0047388">
    <property type="term" value="F:[glutamine synthetase]-adenylyl-L-tyrosine phosphorylase activity"/>
    <property type="evidence" value="ECO:0007669"/>
    <property type="project" value="UniProtKB-EC"/>
</dbReference>
<comment type="catalytic activity">
    <reaction evidence="7">
        <text>[glutamine synthetase]-O(4)-(5'-adenylyl)-L-tyrosine + phosphate = [glutamine synthetase]-L-tyrosine + ADP</text>
        <dbReference type="Rhea" id="RHEA:43716"/>
        <dbReference type="Rhea" id="RHEA-COMP:10660"/>
        <dbReference type="Rhea" id="RHEA-COMP:10661"/>
        <dbReference type="ChEBI" id="CHEBI:43474"/>
        <dbReference type="ChEBI" id="CHEBI:46858"/>
        <dbReference type="ChEBI" id="CHEBI:83624"/>
        <dbReference type="ChEBI" id="CHEBI:456216"/>
        <dbReference type="EC" id="2.7.7.89"/>
    </reaction>
</comment>
<protein>
    <recommendedName>
        <fullName evidence="7">Bifunctional glutamine synthetase adenylyltransferase/adenylyl-removing enzyme</fullName>
    </recommendedName>
    <alternativeName>
        <fullName evidence="7">ATP:glutamine synthetase adenylyltransferase</fullName>
    </alternativeName>
    <alternativeName>
        <fullName evidence="7">ATase</fullName>
    </alternativeName>
    <domain>
        <recommendedName>
            <fullName evidence="7">Glutamine synthetase adenylyl-L-tyrosine phosphorylase</fullName>
            <ecNumber evidence="7">2.7.7.89</ecNumber>
        </recommendedName>
        <alternativeName>
            <fullName evidence="7">Adenylyl removase</fullName>
            <shortName evidence="7">AR</shortName>
            <shortName evidence="7">AT-N</shortName>
        </alternativeName>
    </domain>
    <domain>
        <recommendedName>
            <fullName evidence="7">Glutamine synthetase adenylyl transferase</fullName>
            <ecNumber evidence="7">2.7.7.42</ecNumber>
        </recommendedName>
        <alternativeName>
            <fullName evidence="7">Adenylyl transferase</fullName>
            <shortName evidence="7">AT</shortName>
            <shortName evidence="7">AT-C</shortName>
        </alternativeName>
    </domain>
</protein>
<dbReference type="CDD" id="cd05401">
    <property type="entry name" value="NT_GlnE_GlnD_like"/>
    <property type="match status" value="2"/>
</dbReference>
<gene>
    <name evidence="7 10" type="primary">glnE</name>
    <name evidence="10" type="ORF">AB4875_00870</name>
</gene>
<evidence type="ECO:0000256" key="4">
    <source>
        <dbReference type="ARBA" id="ARBA00022840"/>
    </source>
</evidence>
<dbReference type="HAMAP" id="MF_00802">
    <property type="entry name" value="GlnE"/>
    <property type="match status" value="1"/>
</dbReference>
<comment type="catalytic activity">
    <reaction evidence="7">
        <text>[glutamine synthetase]-L-tyrosine + ATP = [glutamine synthetase]-O(4)-(5'-adenylyl)-L-tyrosine + diphosphate</text>
        <dbReference type="Rhea" id="RHEA:18589"/>
        <dbReference type="Rhea" id="RHEA-COMP:10660"/>
        <dbReference type="Rhea" id="RHEA-COMP:10661"/>
        <dbReference type="ChEBI" id="CHEBI:30616"/>
        <dbReference type="ChEBI" id="CHEBI:33019"/>
        <dbReference type="ChEBI" id="CHEBI:46858"/>
        <dbReference type="ChEBI" id="CHEBI:83624"/>
        <dbReference type="EC" id="2.7.7.42"/>
    </reaction>
</comment>
<feature type="domain" description="PII-uridylyltransferase/Glutamine-synthetase adenylyltransferase" evidence="9">
    <location>
        <begin position="854"/>
        <end position="948"/>
    </location>
</feature>
<dbReference type="Gene3D" id="1.20.120.1510">
    <property type="match status" value="1"/>
</dbReference>
<reference evidence="10 11" key="1">
    <citation type="journal article" date="2011" name="Int. J. Syst. Evol. Microbiol.">
        <title>Zhongshania antarctica gen. nov., sp. nov. and Zhongshania guokunii sp. nov., gammaproteobacteria respectively isolated from coastal attached (fast) ice and surface seawater of the Antarctic.</title>
        <authorList>
            <person name="Li H.J."/>
            <person name="Zhang X.Y."/>
            <person name="Chen C.X."/>
            <person name="Zhang Y.J."/>
            <person name="Gao Z.M."/>
            <person name="Yu Y."/>
            <person name="Chen X.L."/>
            <person name="Chen B."/>
            <person name="Zhang Y.Z."/>
        </authorList>
    </citation>
    <scope>NUCLEOTIDE SEQUENCE [LARGE SCALE GENOMIC DNA]</scope>
    <source>
        <strain evidence="10 11">R06B22</strain>
    </source>
</reference>
<organism evidence="10 11">
    <name type="scientific">Zhongshania arctica</name>
    <dbReference type="NCBI Taxonomy" id="3238302"/>
    <lineage>
        <taxon>Bacteria</taxon>
        <taxon>Pseudomonadati</taxon>
        <taxon>Pseudomonadota</taxon>
        <taxon>Gammaproteobacteria</taxon>
        <taxon>Cellvibrionales</taxon>
        <taxon>Spongiibacteraceae</taxon>
        <taxon>Zhongshania</taxon>
    </lineage>
</organism>
<comment type="similarity">
    <text evidence="7">Belongs to the GlnE family.</text>
</comment>
<keyword evidence="10" id="KW-0436">Ligase</keyword>
<feature type="domain" description="Glutamate-ammonia ligase adenylyltransferase repeated" evidence="8">
    <location>
        <begin position="580"/>
        <end position="831"/>
    </location>
</feature>
<evidence type="ECO:0000259" key="9">
    <source>
        <dbReference type="Pfam" id="PF08335"/>
    </source>
</evidence>
<evidence type="ECO:0000256" key="3">
    <source>
        <dbReference type="ARBA" id="ARBA00022741"/>
    </source>
</evidence>
<dbReference type="InterPro" id="IPR043519">
    <property type="entry name" value="NT_sf"/>
</dbReference>
<evidence type="ECO:0000256" key="1">
    <source>
        <dbReference type="ARBA" id="ARBA00022679"/>
    </source>
</evidence>
<evidence type="ECO:0000259" key="8">
    <source>
        <dbReference type="Pfam" id="PF03710"/>
    </source>
</evidence>
<accession>A0ABV3TQZ8</accession>
<dbReference type="SUPFAM" id="SSF81301">
    <property type="entry name" value="Nucleotidyltransferase"/>
    <property type="match status" value="2"/>
</dbReference>
<comment type="caution">
    <text evidence="10">The sequence shown here is derived from an EMBL/GenBank/DDBJ whole genome shotgun (WGS) entry which is preliminary data.</text>
</comment>
<feature type="region of interest" description="Adenylyl transferase" evidence="7">
    <location>
        <begin position="476"/>
        <end position="974"/>
    </location>
</feature>
<dbReference type="InterPro" id="IPR023057">
    <property type="entry name" value="GlnE"/>
</dbReference>
<proteinExistence type="inferred from homology"/>
<dbReference type="Gene3D" id="1.20.120.330">
    <property type="entry name" value="Nucleotidyltransferases domain 2"/>
    <property type="match status" value="2"/>
</dbReference>
<keyword evidence="3 7" id="KW-0547">Nucleotide-binding</keyword>
<feature type="region of interest" description="Adenylyl removase" evidence="7">
    <location>
        <begin position="1"/>
        <end position="466"/>
    </location>
</feature>
<dbReference type="PANTHER" id="PTHR30621:SF0">
    <property type="entry name" value="BIFUNCTIONAL GLUTAMINE SYNTHETASE ADENYLYLTRANSFERASE_ADENYLYL-REMOVING ENZYME"/>
    <property type="match status" value="1"/>
</dbReference>
<keyword evidence="6 7" id="KW-0511">Multifunctional enzyme</keyword>
<name>A0ABV3TQZ8_9GAMM</name>
<dbReference type="EC" id="2.7.7.42" evidence="7"/>
<dbReference type="Proteomes" id="UP001557484">
    <property type="component" value="Unassembled WGS sequence"/>
</dbReference>
<sequence>MPLPSQYRSLNILAQELPPALAADVEIQWQSLYERCDQGQRDWYRAFVESEHRQELLVAFSCSPALVELCLRKPAWLADFVLNKQLHSHLPDDAWHTELRELCAECESAEDLATVLRDFRNRHWLRIVWRDLNRLAEMEETVRDLSALADACVEVALAFLHQQLVAERGEPRSAEGIPQQLVVIAMGKLGARELNLSSDIDLIFTYPEPGSTVGGPRSDDNQAFFIRLGQRLIQALDARTADGFVFRVDMRLRPYGQSGPLVISFDALEEYYQDQGRDWERYALIKARCIAGDTKEGDRLLQLLRPFVYRRYLDFSAVESLRDMKLMIQREVVRRQLQDNIKLGSGGIREIEFIAQCFQLIRGGQELNLQALQLQVILAELGSMAYLPEPVVDELQAAYKFLRNTEHAIQAWRDEQTQQLPDADNALLALSFAMGFGGDVAAFQDVLALHRQRVAAHFGHVIAPPEVEPDDQQHLSKNRWRAMLDDLDRDLVRQTLEEAGFDDADEAARLLVALLNGASVLRMQGRSRDRLYEFLPLILEDLCDADSPAETLLRLIPLIEAVLRRTAYLVLLMENPAARKRLVVLCEASPWIARQLAAQPVLLDELLDANSLFSVPEKAGLSSELRQRLLRIDSDDLEAQMEALRHFRLAHVLRVAASEVTGSLPLMKVSDYLTYIAEVVLDAVLDVAWQNLLDKYGSPVPAGDDQRHFVILAYGKLGGLELGYGSDLDLVFMHDLPSSYVSDGKRPLDAATFFTRLGQRIIHILTAATRLGPLYEVDMRLRPSGNSGLLVSSFTAFKDYQNSQAWTWEHQALVRVRAVAGDALLAQKFEALRGEILCKPRDIAMLRDEVVNMRQKMRDHLMSASDKNAEFDIKQGSGGIVDIEFMVQYAVLAWSQQHPPLTHYTDNIRILESLAEQGLISAADTRTLIDAYKAFRSQAHRLSLQEQKGLIAETALGTEREIVSRFWQQLMLSP</sequence>
<dbReference type="NCBIfam" id="NF008292">
    <property type="entry name" value="PRK11072.1"/>
    <property type="match status" value="1"/>
</dbReference>
<dbReference type="InterPro" id="IPR005190">
    <property type="entry name" value="GlnE_rpt_dom"/>
</dbReference>
<dbReference type="GO" id="GO:0016874">
    <property type="term" value="F:ligase activity"/>
    <property type="evidence" value="ECO:0007669"/>
    <property type="project" value="UniProtKB-KW"/>
</dbReference>
<dbReference type="EC" id="2.7.7.89" evidence="7"/>
<dbReference type="PANTHER" id="PTHR30621">
    <property type="entry name" value="GLUTAMINE SYNTHETASE ADENYLYLTRANSFERASE"/>
    <property type="match status" value="1"/>
</dbReference>
<comment type="function">
    <text evidence="7">Involved in the regulation of glutamine synthetase GlnA, a key enzyme in the process to assimilate ammonia. When cellular nitrogen levels are high, the C-terminal adenylyl transferase (AT) inactivates GlnA by covalent transfer of an adenylyl group from ATP to specific tyrosine residue of GlnA, thus reducing its activity. Conversely, when nitrogen levels are low, the N-terminal adenylyl removase (AR) activates GlnA by removing the adenylyl group by phosphorolysis, increasing its activity. The regulatory region of GlnE binds the signal transduction protein PII (GlnB) which indicates the nitrogen status of the cell.</text>
</comment>
<dbReference type="InterPro" id="IPR013546">
    <property type="entry name" value="PII_UdlTrfase/GS_AdlTrfase"/>
</dbReference>
<keyword evidence="5 7" id="KW-0460">Magnesium</keyword>
<evidence type="ECO:0000256" key="7">
    <source>
        <dbReference type="HAMAP-Rule" id="MF_00802"/>
    </source>
</evidence>
<dbReference type="EMBL" id="JBFRYB010000001">
    <property type="protein sequence ID" value="MEX1664013.1"/>
    <property type="molecule type" value="Genomic_DNA"/>
</dbReference>
<evidence type="ECO:0000256" key="5">
    <source>
        <dbReference type="ARBA" id="ARBA00022842"/>
    </source>
</evidence>
<keyword evidence="1 7" id="KW-0808">Transferase</keyword>
<evidence type="ECO:0000313" key="10">
    <source>
        <dbReference type="EMBL" id="MEX1664013.1"/>
    </source>
</evidence>
<keyword evidence="4 7" id="KW-0067">ATP-binding</keyword>
<dbReference type="SUPFAM" id="SSF81593">
    <property type="entry name" value="Nucleotidyltransferase substrate binding subunit/domain"/>
    <property type="match status" value="2"/>
</dbReference>